<dbReference type="RefSeq" id="WP_263038900.1">
    <property type="nucleotide sequence ID" value="NZ_JAOTPL010000027.1"/>
</dbReference>
<dbReference type="PANTHER" id="PTHR43702:SF3">
    <property type="entry name" value="PROTEIN TSGA"/>
    <property type="match status" value="1"/>
</dbReference>
<organism evidence="7 8">
    <name type="scientific">Haoranjiania flava</name>
    <dbReference type="NCBI Taxonomy" id="1856322"/>
    <lineage>
        <taxon>Bacteria</taxon>
        <taxon>Pseudomonadati</taxon>
        <taxon>Bacteroidota</taxon>
        <taxon>Chitinophagia</taxon>
        <taxon>Chitinophagales</taxon>
        <taxon>Chitinophagaceae</taxon>
        <taxon>Haoranjiania</taxon>
    </lineage>
</organism>
<dbReference type="GO" id="GO:0005886">
    <property type="term" value="C:plasma membrane"/>
    <property type="evidence" value="ECO:0007669"/>
    <property type="project" value="UniProtKB-SubCell"/>
</dbReference>
<evidence type="ECO:0000256" key="2">
    <source>
        <dbReference type="ARBA" id="ARBA00022475"/>
    </source>
</evidence>
<dbReference type="InterPro" id="IPR050375">
    <property type="entry name" value="MFS_TsgA-like"/>
</dbReference>
<feature type="transmembrane region" description="Helical" evidence="6">
    <location>
        <begin position="399"/>
        <end position="418"/>
    </location>
</feature>
<feature type="transmembrane region" description="Helical" evidence="6">
    <location>
        <begin position="105"/>
        <end position="126"/>
    </location>
</feature>
<evidence type="ECO:0000256" key="1">
    <source>
        <dbReference type="ARBA" id="ARBA00004429"/>
    </source>
</evidence>
<feature type="transmembrane region" description="Helical" evidence="6">
    <location>
        <begin position="220"/>
        <end position="238"/>
    </location>
</feature>
<protein>
    <submittedName>
        <fullName evidence="7">MFS transporter</fullName>
    </submittedName>
</protein>
<reference evidence="7" key="1">
    <citation type="submission" date="2022-10" db="EMBL/GenBank/DDBJ databases">
        <authorList>
            <person name="Kim H.S."/>
            <person name="Kim J.-S."/>
            <person name="Suh M.K."/>
            <person name="Eom M.K."/>
            <person name="Lee J.-S."/>
        </authorList>
    </citation>
    <scope>NUCLEOTIDE SEQUENCE</scope>
    <source>
        <strain evidence="7">LIP-5</strain>
    </source>
</reference>
<dbReference type="EMBL" id="JAOTPL010000027">
    <property type="protein sequence ID" value="MCU7695412.1"/>
    <property type="molecule type" value="Genomic_DNA"/>
</dbReference>
<dbReference type="SUPFAM" id="SSF103473">
    <property type="entry name" value="MFS general substrate transporter"/>
    <property type="match status" value="1"/>
</dbReference>
<evidence type="ECO:0000256" key="6">
    <source>
        <dbReference type="SAM" id="Phobius"/>
    </source>
</evidence>
<feature type="transmembrane region" description="Helical" evidence="6">
    <location>
        <begin position="82"/>
        <end position="99"/>
    </location>
</feature>
<keyword evidence="4 6" id="KW-1133">Transmembrane helix</keyword>
<feature type="transmembrane region" description="Helical" evidence="6">
    <location>
        <begin position="12"/>
        <end position="33"/>
    </location>
</feature>
<dbReference type="InterPro" id="IPR036259">
    <property type="entry name" value="MFS_trans_sf"/>
</dbReference>
<feature type="transmembrane region" description="Helical" evidence="6">
    <location>
        <begin position="146"/>
        <end position="167"/>
    </location>
</feature>
<dbReference type="GO" id="GO:0022857">
    <property type="term" value="F:transmembrane transporter activity"/>
    <property type="evidence" value="ECO:0007669"/>
    <property type="project" value="InterPro"/>
</dbReference>
<feature type="transmembrane region" description="Helical" evidence="6">
    <location>
        <begin position="374"/>
        <end position="393"/>
    </location>
</feature>
<proteinExistence type="predicted"/>
<feature type="transmembrane region" description="Helical" evidence="6">
    <location>
        <begin position="336"/>
        <end position="362"/>
    </location>
</feature>
<keyword evidence="3 6" id="KW-0812">Transmembrane</keyword>
<evidence type="ECO:0000313" key="8">
    <source>
        <dbReference type="Proteomes" id="UP001209317"/>
    </source>
</evidence>
<accession>A0AAE3LKX5</accession>
<feature type="transmembrane region" description="Helical" evidence="6">
    <location>
        <begin position="179"/>
        <end position="200"/>
    </location>
</feature>
<dbReference type="Pfam" id="PF07690">
    <property type="entry name" value="MFS_1"/>
    <property type="match status" value="1"/>
</dbReference>
<name>A0AAE3LKX5_9BACT</name>
<keyword evidence="2" id="KW-1003">Cell membrane</keyword>
<sequence length="444" mass="46506">MSTTTSTEKKSYVLPIAMMFALFFMISFVTGLQNPMGVIVKNQFGASNFMSQLGNLANFIAYAFMGIPSGILLQRIGYKKTALLAVAVGFIGVGITFLSGTMGNFGIYLTGAFISGFSMCMLNAVVNPMLNTLGGGGNKGNQLIQFGGSINSIGATIVPVLVGYLIGDIAQANITDANPALFLAMGIFALAFIVLGLVKIPEPFVISKEKVAVKDKYSPWSFRHFVLGAIAIFIYVGVEVGIPNIANLFMTSAQTDGGLGINTTVAGSVVGTYWFLMLIGRLTGAALGAKISSKAMLTVVSLLGIILVLAAIFTPATNMVSMPVFQSDISFGIAQVPLSIMLLILCGLCTSIMWGGIFNLAVEGLGKYTSAASGIFMMMVCGGGILPAIQGAVADSTTYMTSFWVIVAGLAFLLYYALIGSRNVNTEIPVNTASESVPAEEPLA</sequence>
<dbReference type="PANTHER" id="PTHR43702">
    <property type="entry name" value="L-FUCOSE-PROTON SYMPORTER"/>
    <property type="match status" value="1"/>
</dbReference>
<evidence type="ECO:0000256" key="3">
    <source>
        <dbReference type="ARBA" id="ARBA00022692"/>
    </source>
</evidence>
<comment type="caution">
    <text evidence="7">The sequence shown here is derived from an EMBL/GenBank/DDBJ whole genome shotgun (WGS) entry which is preliminary data.</text>
</comment>
<feature type="transmembrane region" description="Helical" evidence="6">
    <location>
        <begin position="258"/>
        <end position="283"/>
    </location>
</feature>
<dbReference type="Proteomes" id="UP001209317">
    <property type="component" value="Unassembled WGS sequence"/>
</dbReference>
<dbReference type="Gene3D" id="1.20.1250.20">
    <property type="entry name" value="MFS general substrate transporter like domains"/>
    <property type="match status" value="2"/>
</dbReference>
<dbReference type="InterPro" id="IPR011701">
    <property type="entry name" value="MFS"/>
</dbReference>
<comment type="subcellular location">
    <subcellularLocation>
        <location evidence="1">Cell inner membrane</location>
        <topology evidence="1">Multi-pass membrane protein</topology>
    </subcellularLocation>
</comment>
<keyword evidence="5 6" id="KW-0472">Membrane</keyword>
<evidence type="ECO:0000313" key="7">
    <source>
        <dbReference type="EMBL" id="MCU7695412.1"/>
    </source>
</evidence>
<gene>
    <name evidence="7" type="ORF">OD355_12875</name>
</gene>
<feature type="transmembrane region" description="Helical" evidence="6">
    <location>
        <begin position="53"/>
        <end position="73"/>
    </location>
</feature>
<evidence type="ECO:0000256" key="5">
    <source>
        <dbReference type="ARBA" id="ARBA00023136"/>
    </source>
</evidence>
<feature type="transmembrane region" description="Helical" evidence="6">
    <location>
        <begin position="295"/>
        <end position="316"/>
    </location>
</feature>
<keyword evidence="8" id="KW-1185">Reference proteome</keyword>
<dbReference type="AlphaFoldDB" id="A0AAE3LKX5"/>
<evidence type="ECO:0000256" key="4">
    <source>
        <dbReference type="ARBA" id="ARBA00022989"/>
    </source>
</evidence>